<feature type="compositionally biased region" description="Low complexity" evidence="7">
    <location>
        <begin position="86"/>
        <end position="97"/>
    </location>
</feature>
<dbReference type="SUPFAM" id="SSF55653">
    <property type="entry name" value="Ribosomal protein L9 C-domain"/>
    <property type="match status" value="1"/>
</dbReference>
<evidence type="ECO:0000256" key="5">
    <source>
        <dbReference type="ARBA" id="ARBA00023274"/>
    </source>
</evidence>
<dbReference type="VEuPathDB" id="FungiDB:LCOR_10529.1"/>
<evidence type="ECO:0000256" key="1">
    <source>
        <dbReference type="ARBA" id="ARBA00010605"/>
    </source>
</evidence>
<keyword evidence="11" id="KW-1185">Reference proteome</keyword>
<organism evidence="10 11">
    <name type="scientific">Lichtheimia corymbifera JMRC:FSU:9682</name>
    <dbReference type="NCBI Taxonomy" id="1263082"/>
    <lineage>
        <taxon>Eukaryota</taxon>
        <taxon>Fungi</taxon>
        <taxon>Fungi incertae sedis</taxon>
        <taxon>Mucoromycota</taxon>
        <taxon>Mucoromycotina</taxon>
        <taxon>Mucoromycetes</taxon>
        <taxon>Mucorales</taxon>
        <taxon>Lichtheimiaceae</taxon>
        <taxon>Lichtheimia</taxon>
    </lineage>
</organism>
<comment type="caution">
    <text evidence="10">The sequence shown here is derived from an EMBL/GenBank/DDBJ whole genome shotgun (WGS) entry which is preliminary data.</text>
</comment>
<proteinExistence type="inferred from homology"/>
<dbReference type="Pfam" id="PF01281">
    <property type="entry name" value="Ribosomal_L9_N"/>
    <property type="match status" value="1"/>
</dbReference>
<gene>
    <name evidence="10" type="ORF">LCOR_10529.1</name>
</gene>
<dbReference type="InterPro" id="IPR009027">
    <property type="entry name" value="Ribosomal_bL9/RNase_H1_N"/>
</dbReference>
<evidence type="ECO:0000259" key="8">
    <source>
        <dbReference type="Pfam" id="PF01281"/>
    </source>
</evidence>
<dbReference type="InterPro" id="IPR000244">
    <property type="entry name" value="Ribosomal_bL9"/>
</dbReference>
<protein>
    <recommendedName>
        <fullName evidence="6">50S ribosomal protein L9, chloroplastic</fullName>
    </recommendedName>
</protein>
<reference evidence="10" key="1">
    <citation type="submission" date="2013-08" db="EMBL/GenBank/DDBJ databases">
        <title>Gene expansion shapes genome architecture in the human pathogen Lichtheimia corymbifera: an evolutionary genomics analysis in the ancient terrestrial Mucorales (Mucoromycotina).</title>
        <authorList>
            <person name="Schwartze V.U."/>
            <person name="Winter S."/>
            <person name="Shelest E."/>
            <person name="Marcet-Houben M."/>
            <person name="Horn F."/>
            <person name="Wehner S."/>
            <person name="Hoffmann K."/>
            <person name="Riege K."/>
            <person name="Sammeth M."/>
            <person name="Nowrousian M."/>
            <person name="Valiante V."/>
            <person name="Linde J."/>
            <person name="Jacobsen I.D."/>
            <person name="Marz M."/>
            <person name="Brakhage A.A."/>
            <person name="Gabaldon T."/>
            <person name="Bocker S."/>
            <person name="Voigt K."/>
        </authorList>
    </citation>
    <scope>NUCLEOTIDE SEQUENCE [LARGE SCALE GENOMIC DNA]</scope>
    <source>
        <strain evidence="10">FSU 9682</strain>
    </source>
</reference>
<dbReference type="InterPro" id="IPR020069">
    <property type="entry name" value="Ribosomal_bL9_C"/>
</dbReference>
<accession>A0A068SBQ7</accession>
<keyword evidence="4" id="KW-0689">Ribosomal protein</keyword>
<dbReference type="PANTHER" id="PTHR21368">
    <property type="entry name" value="50S RIBOSOMAL PROTEIN L9"/>
    <property type="match status" value="1"/>
</dbReference>
<dbReference type="InterPro" id="IPR036791">
    <property type="entry name" value="Ribosomal_bL9_C_sf"/>
</dbReference>
<comment type="similarity">
    <text evidence="1">Belongs to the bacterial ribosomal protein bL9 family.</text>
</comment>
<dbReference type="Proteomes" id="UP000027586">
    <property type="component" value="Unassembled WGS sequence"/>
</dbReference>
<dbReference type="GO" id="GO:0005840">
    <property type="term" value="C:ribosome"/>
    <property type="evidence" value="ECO:0007669"/>
    <property type="project" value="UniProtKB-KW"/>
</dbReference>
<dbReference type="Gene3D" id="3.10.430.100">
    <property type="entry name" value="Ribosomal protein L9, C-terminal domain"/>
    <property type="match status" value="1"/>
</dbReference>
<feature type="domain" description="Ribosomal protein L9" evidence="8">
    <location>
        <begin position="30"/>
        <end position="69"/>
    </location>
</feature>
<evidence type="ECO:0000256" key="3">
    <source>
        <dbReference type="ARBA" id="ARBA00022884"/>
    </source>
</evidence>
<feature type="region of interest" description="Disordered" evidence="7">
    <location>
        <begin position="74"/>
        <end position="105"/>
    </location>
</feature>
<keyword evidence="2" id="KW-0699">rRNA-binding</keyword>
<keyword evidence="3" id="KW-0694">RNA-binding</keyword>
<evidence type="ECO:0000313" key="11">
    <source>
        <dbReference type="Proteomes" id="UP000027586"/>
    </source>
</evidence>
<dbReference type="InterPro" id="IPR036935">
    <property type="entry name" value="Ribosomal_bL9_N_sf"/>
</dbReference>
<dbReference type="InterPro" id="IPR020070">
    <property type="entry name" value="Ribosomal_bL9_N"/>
</dbReference>
<dbReference type="EMBL" id="CBTN010000074">
    <property type="protein sequence ID" value="CDH59724.1"/>
    <property type="molecule type" value="Genomic_DNA"/>
</dbReference>
<sequence>MFLWTRGCQLAARRQPIIIAKRAAHKKPSIQVELHEYVPGVGVAGDVVAVRPGLMRNVLYPAGKANYINMHQGPRNRQKEEQDKLSAAQQDKASSAKAARRREHASNLGSTLSSVSILDFKRAVVPDSINTFGSVTADDLAGKLKDEFGITIDKHSVEFKDGRIKSLGEHQVVIAGHSVKVVVSAA</sequence>
<dbReference type="GO" id="GO:0019843">
    <property type="term" value="F:rRNA binding"/>
    <property type="evidence" value="ECO:0007669"/>
    <property type="project" value="UniProtKB-KW"/>
</dbReference>
<dbReference type="Pfam" id="PF03948">
    <property type="entry name" value="Ribosomal_L9_C"/>
    <property type="match status" value="1"/>
</dbReference>
<keyword evidence="5" id="KW-0687">Ribonucleoprotein</keyword>
<evidence type="ECO:0000256" key="6">
    <source>
        <dbReference type="ARBA" id="ARBA00035427"/>
    </source>
</evidence>
<dbReference type="GO" id="GO:0006412">
    <property type="term" value="P:translation"/>
    <property type="evidence" value="ECO:0007669"/>
    <property type="project" value="InterPro"/>
</dbReference>
<dbReference type="GO" id="GO:1990904">
    <property type="term" value="C:ribonucleoprotein complex"/>
    <property type="evidence" value="ECO:0007669"/>
    <property type="project" value="UniProtKB-KW"/>
</dbReference>
<feature type="domain" description="Large ribosomal subunit protein bL9 C-terminal" evidence="9">
    <location>
        <begin position="104"/>
        <end position="177"/>
    </location>
</feature>
<evidence type="ECO:0000259" key="9">
    <source>
        <dbReference type="Pfam" id="PF03948"/>
    </source>
</evidence>
<dbReference type="SUPFAM" id="SSF55658">
    <property type="entry name" value="L9 N-domain-like"/>
    <property type="match status" value="1"/>
</dbReference>
<evidence type="ECO:0000256" key="2">
    <source>
        <dbReference type="ARBA" id="ARBA00022730"/>
    </source>
</evidence>
<dbReference type="Gene3D" id="3.40.5.10">
    <property type="entry name" value="Ribosomal protein L9, N-terminal domain"/>
    <property type="match status" value="1"/>
</dbReference>
<dbReference type="OrthoDB" id="5555409at2759"/>
<dbReference type="STRING" id="1263082.A0A068SBQ7"/>
<evidence type="ECO:0000256" key="7">
    <source>
        <dbReference type="SAM" id="MobiDB-lite"/>
    </source>
</evidence>
<dbReference type="AlphaFoldDB" id="A0A068SBQ7"/>
<evidence type="ECO:0000313" key="10">
    <source>
        <dbReference type="EMBL" id="CDH59724.1"/>
    </source>
</evidence>
<name>A0A068SBQ7_9FUNG</name>
<evidence type="ECO:0000256" key="4">
    <source>
        <dbReference type="ARBA" id="ARBA00022980"/>
    </source>
</evidence>
<dbReference type="GO" id="GO:0003735">
    <property type="term" value="F:structural constituent of ribosome"/>
    <property type="evidence" value="ECO:0007669"/>
    <property type="project" value="InterPro"/>
</dbReference>